<keyword evidence="2" id="KW-1185">Reference proteome</keyword>
<evidence type="ECO:0000313" key="1">
    <source>
        <dbReference type="EMBL" id="MCB5410641.1"/>
    </source>
</evidence>
<name>A0ABS8CML3_9RHOB</name>
<accession>A0ABS8CML3</accession>
<protein>
    <submittedName>
        <fullName evidence="1">Uncharacterized protein</fullName>
    </submittedName>
</protein>
<dbReference type="Proteomes" id="UP001198571">
    <property type="component" value="Unassembled WGS sequence"/>
</dbReference>
<sequence>MSDPLPEFYFRIRENGASVFRIDSANRQRRMELIEIAMVNSRNGNIKAHGEHRLSAAEHAAIEAWLNGRRQILESRENEAARQCIEQLNLTAQWAQGRASTAQLEAVSDDLLLAMHDLRNVLVRKKAEALGES</sequence>
<reference evidence="1 2" key="1">
    <citation type="submission" date="2020-07" db="EMBL/GenBank/DDBJ databases">
        <title>Pseudogemmobacter sp. nov., isolated from poultry manure in Taiwan.</title>
        <authorList>
            <person name="Lin S.-Y."/>
            <person name="Tang Y.-S."/>
            <person name="Young C.-C."/>
        </authorList>
    </citation>
    <scope>NUCLEOTIDE SEQUENCE [LARGE SCALE GENOMIC DNA]</scope>
    <source>
        <strain evidence="1 2">CC-YST710</strain>
    </source>
</reference>
<dbReference type="RefSeq" id="WP_226935706.1">
    <property type="nucleotide sequence ID" value="NZ_JACDXX010000009.1"/>
</dbReference>
<proteinExistence type="predicted"/>
<comment type="caution">
    <text evidence="1">The sequence shown here is derived from an EMBL/GenBank/DDBJ whole genome shotgun (WGS) entry which is preliminary data.</text>
</comment>
<dbReference type="EMBL" id="JACDXX010000009">
    <property type="protein sequence ID" value="MCB5410641.1"/>
    <property type="molecule type" value="Genomic_DNA"/>
</dbReference>
<gene>
    <name evidence="1" type="ORF">H0485_11610</name>
</gene>
<organism evidence="1 2">
    <name type="scientific">Pseudogemmobacter faecipullorum</name>
    <dbReference type="NCBI Taxonomy" id="2755041"/>
    <lineage>
        <taxon>Bacteria</taxon>
        <taxon>Pseudomonadati</taxon>
        <taxon>Pseudomonadota</taxon>
        <taxon>Alphaproteobacteria</taxon>
        <taxon>Rhodobacterales</taxon>
        <taxon>Paracoccaceae</taxon>
        <taxon>Pseudogemmobacter</taxon>
    </lineage>
</organism>
<evidence type="ECO:0000313" key="2">
    <source>
        <dbReference type="Proteomes" id="UP001198571"/>
    </source>
</evidence>